<dbReference type="OrthoDB" id="439917at2759"/>
<name>A0A1B9GUM5_9TREE</name>
<evidence type="ECO:0000256" key="1">
    <source>
        <dbReference type="SAM" id="SignalP"/>
    </source>
</evidence>
<gene>
    <name evidence="2" type="ORF">I316_03788</name>
</gene>
<keyword evidence="3" id="KW-1185">Reference proteome</keyword>
<organism evidence="2 3">
    <name type="scientific">Kwoniella heveanensis BCC8398</name>
    <dbReference type="NCBI Taxonomy" id="1296120"/>
    <lineage>
        <taxon>Eukaryota</taxon>
        <taxon>Fungi</taxon>
        <taxon>Dikarya</taxon>
        <taxon>Basidiomycota</taxon>
        <taxon>Agaricomycotina</taxon>
        <taxon>Tremellomycetes</taxon>
        <taxon>Tremellales</taxon>
        <taxon>Cryptococcaceae</taxon>
        <taxon>Kwoniella</taxon>
    </lineage>
</organism>
<evidence type="ECO:0000313" key="2">
    <source>
        <dbReference type="EMBL" id="OCF34744.1"/>
    </source>
</evidence>
<sequence>MSSYTRLPSPLCSFPVLLLLILLHLQLHLTALADQFTGCGSSAVLDNFPFATPSQPGSNAGTTVASCSRYCALLGFSDTGYLRRPDGTATCYCTFRIPPSSPGQMVNQTTIGGPCPVNSVRMAAINVNFNILGCRVNLTNVPPTQNVLARGNLASFTACFTACNSFTYAYVRPITTPLDQPNMFNCTCSNLDIALAPPQIQVPCGANMWFGYSHPTSTPSGFVKRQERRAALMKRSQEKEQVYCPLGTTACRVATRFRVQGDDSYDQAGPEGNEAYECLDTASELESCGGCLYGDFGGNATTIATAKRGIE</sequence>
<reference evidence="3" key="2">
    <citation type="submission" date="2013-12" db="EMBL/GenBank/DDBJ databases">
        <title>Evolution of pathogenesis and genome organization in the Tremellales.</title>
        <authorList>
            <person name="Cuomo C."/>
            <person name="Litvintseva A."/>
            <person name="Heitman J."/>
            <person name="Chen Y."/>
            <person name="Sun S."/>
            <person name="Springer D."/>
            <person name="Dromer F."/>
            <person name="Young S."/>
            <person name="Zeng Q."/>
            <person name="Chapman S."/>
            <person name="Gujja S."/>
            <person name="Saif S."/>
            <person name="Birren B."/>
        </authorList>
    </citation>
    <scope>NUCLEOTIDE SEQUENCE [LARGE SCALE GENOMIC DNA]</scope>
    <source>
        <strain evidence="3">BCC8398</strain>
    </source>
</reference>
<evidence type="ECO:0000313" key="3">
    <source>
        <dbReference type="Proteomes" id="UP000092666"/>
    </source>
</evidence>
<dbReference type="Proteomes" id="UP000092666">
    <property type="component" value="Unassembled WGS sequence"/>
</dbReference>
<feature type="signal peptide" evidence="1">
    <location>
        <begin position="1"/>
        <end position="33"/>
    </location>
</feature>
<dbReference type="AlphaFoldDB" id="A0A1B9GUM5"/>
<keyword evidence="1" id="KW-0732">Signal</keyword>
<reference evidence="2 3" key="1">
    <citation type="submission" date="2013-07" db="EMBL/GenBank/DDBJ databases">
        <title>The Genome Sequence of Cryptococcus heveanensis BCC8398.</title>
        <authorList>
            <consortium name="The Broad Institute Genome Sequencing Platform"/>
            <person name="Cuomo C."/>
            <person name="Litvintseva A."/>
            <person name="Chen Y."/>
            <person name="Heitman J."/>
            <person name="Sun S."/>
            <person name="Springer D."/>
            <person name="Dromer F."/>
            <person name="Young S.K."/>
            <person name="Zeng Q."/>
            <person name="Gargeya S."/>
            <person name="Fitzgerald M."/>
            <person name="Abouelleil A."/>
            <person name="Alvarado L."/>
            <person name="Berlin A.M."/>
            <person name="Chapman S.B."/>
            <person name="Dewar J."/>
            <person name="Goldberg J."/>
            <person name="Griggs A."/>
            <person name="Gujja S."/>
            <person name="Hansen M."/>
            <person name="Howarth C."/>
            <person name="Imamovic A."/>
            <person name="Larimer J."/>
            <person name="McCowan C."/>
            <person name="Murphy C."/>
            <person name="Pearson M."/>
            <person name="Priest M."/>
            <person name="Roberts A."/>
            <person name="Saif S."/>
            <person name="Shea T."/>
            <person name="Sykes S."/>
            <person name="Wortman J."/>
            <person name="Nusbaum C."/>
            <person name="Birren B."/>
        </authorList>
    </citation>
    <scope>NUCLEOTIDE SEQUENCE [LARGE SCALE GENOMIC DNA]</scope>
    <source>
        <strain evidence="2 3">BCC8398</strain>
    </source>
</reference>
<dbReference type="STRING" id="1296120.A0A1B9GUM5"/>
<dbReference type="EMBL" id="KV700124">
    <property type="protein sequence ID" value="OCF34744.1"/>
    <property type="molecule type" value="Genomic_DNA"/>
</dbReference>
<protein>
    <submittedName>
        <fullName evidence="2">Uncharacterized protein</fullName>
    </submittedName>
</protein>
<feature type="chain" id="PRO_5008627352" evidence="1">
    <location>
        <begin position="34"/>
        <end position="311"/>
    </location>
</feature>
<proteinExistence type="predicted"/>
<accession>A0A1B9GUM5</accession>